<accession>A0A645BRT9</accession>
<sequence length="111" mass="13036">MHQLCVPDFQIVEIATTAFTHFFQGFVALHEHFVVSDHIVEISLVELRNNRIEKSASYFCGIVYQVYITRGDHNNRKSTDVFRKPLIFLIVAFYFFFSSRFDGDRNFFSNA</sequence>
<comment type="caution">
    <text evidence="2">The sequence shown here is derived from an EMBL/GenBank/DDBJ whole genome shotgun (WGS) entry which is preliminary data.</text>
</comment>
<organism evidence="2">
    <name type="scientific">bioreactor metagenome</name>
    <dbReference type="NCBI Taxonomy" id="1076179"/>
    <lineage>
        <taxon>unclassified sequences</taxon>
        <taxon>metagenomes</taxon>
        <taxon>ecological metagenomes</taxon>
    </lineage>
</organism>
<feature type="transmembrane region" description="Helical" evidence="1">
    <location>
        <begin position="85"/>
        <end position="101"/>
    </location>
</feature>
<evidence type="ECO:0000313" key="2">
    <source>
        <dbReference type="EMBL" id="MPM65943.1"/>
    </source>
</evidence>
<dbReference type="EMBL" id="VSSQ01020799">
    <property type="protein sequence ID" value="MPM65943.1"/>
    <property type="molecule type" value="Genomic_DNA"/>
</dbReference>
<gene>
    <name evidence="2" type="ORF">SDC9_112847</name>
</gene>
<keyword evidence="1" id="KW-0472">Membrane</keyword>
<evidence type="ECO:0000256" key="1">
    <source>
        <dbReference type="SAM" id="Phobius"/>
    </source>
</evidence>
<protein>
    <submittedName>
        <fullName evidence="2">Uncharacterized protein</fullName>
    </submittedName>
</protein>
<reference evidence="2" key="1">
    <citation type="submission" date="2019-08" db="EMBL/GenBank/DDBJ databases">
        <authorList>
            <person name="Kucharzyk K."/>
            <person name="Murdoch R.W."/>
            <person name="Higgins S."/>
            <person name="Loffler F."/>
        </authorList>
    </citation>
    <scope>NUCLEOTIDE SEQUENCE</scope>
</reference>
<keyword evidence="1" id="KW-0812">Transmembrane</keyword>
<dbReference type="AlphaFoldDB" id="A0A645BRT9"/>
<keyword evidence="1" id="KW-1133">Transmembrane helix</keyword>
<proteinExistence type="predicted"/>
<name>A0A645BRT9_9ZZZZ</name>